<dbReference type="InterPro" id="IPR029062">
    <property type="entry name" value="Class_I_gatase-like"/>
</dbReference>
<organism evidence="4 5">
    <name type="scientific">Kaistia defluvii</name>
    <dbReference type="NCBI Taxonomy" id="410841"/>
    <lineage>
        <taxon>Bacteria</taxon>
        <taxon>Pseudomonadati</taxon>
        <taxon>Pseudomonadota</taxon>
        <taxon>Alphaproteobacteria</taxon>
        <taxon>Hyphomicrobiales</taxon>
        <taxon>Kaistiaceae</taxon>
        <taxon>Kaistia</taxon>
    </lineage>
</organism>
<gene>
    <name evidence="4" type="ORF">ABIE08_000466</name>
</gene>
<protein>
    <submittedName>
        <fullName evidence="4">Transcriptional regulator GlxA family with amidase domain</fullName>
    </submittedName>
</protein>
<dbReference type="CDD" id="cd03138">
    <property type="entry name" value="GATase1_AraC_2"/>
    <property type="match status" value="1"/>
</dbReference>
<dbReference type="SMART" id="SM00342">
    <property type="entry name" value="HTH_ARAC"/>
    <property type="match status" value="1"/>
</dbReference>
<dbReference type="InterPro" id="IPR018060">
    <property type="entry name" value="HTH_AraC"/>
</dbReference>
<feature type="domain" description="HTH araC/xylS-type" evidence="3">
    <location>
        <begin position="222"/>
        <end position="320"/>
    </location>
</feature>
<sequence length="323" mass="35140">MGKVEIRELGLVLYPEAQMAGVLGLTDLFAVANRTALRQGKAASAPLRVSHWRLSEPGGAIVRVFDSAPEGASTPAALILPPSLGDPIGPESAAPYAAWLREFHAGGGTLVSVCAGAFLLGETGLLAGRTATTHWGLGEAFARRFPDVRLDLDRLIVDEGDIVTAGGLMAWTDLGLKLVDRYLGSEVMLETARVLLVDPPGREQRYYSTFVPRLGHGDRAVLRAQHWLHGLADGEASLERLASQAGLEQRTFLRRFRKATGLTTTEYQQQLKVNRARELLQFSALSADEVAWEVGYGDPGAFRKVFVRIVGLSPAEYRRRFHA</sequence>
<dbReference type="InterPro" id="IPR052158">
    <property type="entry name" value="INH-QAR"/>
</dbReference>
<proteinExistence type="predicted"/>
<dbReference type="Pfam" id="PF01965">
    <property type="entry name" value="DJ-1_PfpI"/>
    <property type="match status" value="1"/>
</dbReference>
<accession>A0ABV2QU79</accession>
<reference evidence="4 5" key="1">
    <citation type="submission" date="2024-06" db="EMBL/GenBank/DDBJ databases">
        <title>Sorghum-associated microbial communities from plants grown in Nebraska, USA.</title>
        <authorList>
            <person name="Schachtman D."/>
        </authorList>
    </citation>
    <scope>NUCLEOTIDE SEQUENCE [LARGE SCALE GENOMIC DNA]</scope>
    <source>
        <strain evidence="4 5">3207</strain>
    </source>
</reference>
<evidence type="ECO:0000256" key="1">
    <source>
        <dbReference type="ARBA" id="ARBA00023015"/>
    </source>
</evidence>
<keyword evidence="2" id="KW-0804">Transcription</keyword>
<keyword evidence="5" id="KW-1185">Reference proteome</keyword>
<dbReference type="PANTHER" id="PTHR43130:SF3">
    <property type="entry name" value="HTH-TYPE TRANSCRIPTIONAL REGULATOR RV1931C"/>
    <property type="match status" value="1"/>
</dbReference>
<dbReference type="Gene3D" id="3.40.50.880">
    <property type="match status" value="1"/>
</dbReference>
<dbReference type="RefSeq" id="WP_354548450.1">
    <property type="nucleotide sequence ID" value="NZ_JBEPSM010000001.1"/>
</dbReference>
<dbReference type="EMBL" id="JBEPSM010000001">
    <property type="protein sequence ID" value="MET4632553.1"/>
    <property type="molecule type" value="Genomic_DNA"/>
</dbReference>
<keyword evidence="1" id="KW-0805">Transcription regulation</keyword>
<dbReference type="SUPFAM" id="SSF46689">
    <property type="entry name" value="Homeodomain-like"/>
    <property type="match status" value="2"/>
</dbReference>
<dbReference type="PANTHER" id="PTHR43130">
    <property type="entry name" value="ARAC-FAMILY TRANSCRIPTIONAL REGULATOR"/>
    <property type="match status" value="1"/>
</dbReference>
<dbReference type="InterPro" id="IPR002818">
    <property type="entry name" value="DJ-1/PfpI"/>
</dbReference>
<evidence type="ECO:0000313" key="5">
    <source>
        <dbReference type="Proteomes" id="UP001549321"/>
    </source>
</evidence>
<dbReference type="Proteomes" id="UP001549321">
    <property type="component" value="Unassembled WGS sequence"/>
</dbReference>
<dbReference type="PROSITE" id="PS01124">
    <property type="entry name" value="HTH_ARAC_FAMILY_2"/>
    <property type="match status" value="1"/>
</dbReference>
<name>A0ABV2QU79_9HYPH</name>
<dbReference type="SUPFAM" id="SSF52317">
    <property type="entry name" value="Class I glutamine amidotransferase-like"/>
    <property type="match status" value="1"/>
</dbReference>
<comment type="caution">
    <text evidence="4">The sequence shown here is derived from an EMBL/GenBank/DDBJ whole genome shotgun (WGS) entry which is preliminary data.</text>
</comment>
<evidence type="ECO:0000259" key="3">
    <source>
        <dbReference type="PROSITE" id="PS01124"/>
    </source>
</evidence>
<dbReference type="Pfam" id="PF12833">
    <property type="entry name" value="HTH_18"/>
    <property type="match status" value="1"/>
</dbReference>
<evidence type="ECO:0000256" key="2">
    <source>
        <dbReference type="ARBA" id="ARBA00023163"/>
    </source>
</evidence>
<evidence type="ECO:0000313" key="4">
    <source>
        <dbReference type="EMBL" id="MET4632553.1"/>
    </source>
</evidence>
<dbReference type="Gene3D" id="1.10.10.60">
    <property type="entry name" value="Homeodomain-like"/>
    <property type="match status" value="2"/>
</dbReference>
<dbReference type="InterPro" id="IPR009057">
    <property type="entry name" value="Homeodomain-like_sf"/>
</dbReference>